<dbReference type="PANTHER" id="PTHR47551:SF1">
    <property type="entry name" value="TUBULIN--TYROSINE LIGASE PBY1-RELATED"/>
    <property type="match status" value="1"/>
</dbReference>
<evidence type="ECO:0000256" key="1">
    <source>
        <dbReference type="SAM" id="MobiDB-lite"/>
    </source>
</evidence>
<protein>
    <submittedName>
        <fullName evidence="2">Uncharacterized protein</fullName>
    </submittedName>
</protein>
<reference evidence="2 3" key="1">
    <citation type="submission" date="2018-10" db="EMBL/GenBank/DDBJ databases">
        <title>Fifty Aureobasidium pullulans genomes reveal a recombining polyextremotolerant generalist.</title>
        <authorList>
            <person name="Gostincar C."/>
            <person name="Turk M."/>
            <person name="Zajc J."/>
            <person name="Gunde-Cimerman N."/>
        </authorList>
    </citation>
    <scope>NUCLEOTIDE SEQUENCE [LARGE SCALE GENOMIC DNA]</scope>
    <source>
        <strain evidence="2 3">EXF-3380</strain>
    </source>
</reference>
<sequence>MGHKNFKPMLLDRFWCKIGLCGIGGSSANTGAEHSGDERQNDDEEDEGNGVMTSQLRHFIAQPYIHPPMLLPAPFASADRKFHI</sequence>
<dbReference type="AlphaFoldDB" id="A0A4T0CSY8"/>
<accession>A0A4T0CSY8</accession>
<proteinExistence type="predicted"/>
<dbReference type="InterPro" id="IPR027746">
    <property type="entry name" value="TTL"/>
</dbReference>
<dbReference type="GO" id="GO:0000932">
    <property type="term" value="C:P-body"/>
    <property type="evidence" value="ECO:0007669"/>
    <property type="project" value="TreeGrafter"/>
</dbReference>
<dbReference type="EMBL" id="QZBU01001528">
    <property type="protein sequence ID" value="TIA48652.1"/>
    <property type="molecule type" value="Genomic_DNA"/>
</dbReference>
<feature type="region of interest" description="Disordered" evidence="1">
    <location>
        <begin position="27"/>
        <end position="51"/>
    </location>
</feature>
<feature type="non-terminal residue" evidence="2">
    <location>
        <position position="84"/>
    </location>
</feature>
<evidence type="ECO:0000313" key="2">
    <source>
        <dbReference type="EMBL" id="TIA48652.1"/>
    </source>
</evidence>
<organism evidence="2 3">
    <name type="scientific">Aureobasidium pullulans</name>
    <name type="common">Black yeast</name>
    <name type="synonym">Pullularia pullulans</name>
    <dbReference type="NCBI Taxonomy" id="5580"/>
    <lineage>
        <taxon>Eukaryota</taxon>
        <taxon>Fungi</taxon>
        <taxon>Dikarya</taxon>
        <taxon>Ascomycota</taxon>
        <taxon>Pezizomycotina</taxon>
        <taxon>Dothideomycetes</taxon>
        <taxon>Dothideomycetidae</taxon>
        <taxon>Dothideales</taxon>
        <taxon>Saccotheciaceae</taxon>
        <taxon>Aureobasidium</taxon>
    </lineage>
</organism>
<gene>
    <name evidence="2" type="ORF">D6C83_04991</name>
</gene>
<dbReference type="Proteomes" id="UP000304947">
    <property type="component" value="Unassembled WGS sequence"/>
</dbReference>
<name>A0A4T0CSY8_AURPU</name>
<evidence type="ECO:0000313" key="3">
    <source>
        <dbReference type="Proteomes" id="UP000304947"/>
    </source>
</evidence>
<dbReference type="PANTHER" id="PTHR47551">
    <property type="entry name" value="TUBULIN--TYROSINE LIGASE PBY1-RELATED"/>
    <property type="match status" value="1"/>
</dbReference>
<comment type="caution">
    <text evidence="2">The sequence shown here is derived from an EMBL/GenBank/DDBJ whole genome shotgun (WGS) entry which is preliminary data.</text>
</comment>